<sequence length="50" mass="5180">MGLGRLELPTSRLSSARSNQLSYRPGIRSSGSSIGRQKGCAGGGTWGCPK</sequence>
<feature type="region of interest" description="Disordered" evidence="1">
    <location>
        <begin position="1"/>
        <end position="50"/>
    </location>
</feature>
<dbReference type="EMBL" id="GU474868">
    <property type="protein sequence ID" value="ADI17564.1"/>
    <property type="molecule type" value="Genomic_DNA"/>
</dbReference>
<feature type="compositionally biased region" description="Low complexity" evidence="1">
    <location>
        <begin position="26"/>
        <end position="36"/>
    </location>
</feature>
<accession>E0XT23</accession>
<evidence type="ECO:0000256" key="1">
    <source>
        <dbReference type="SAM" id="MobiDB-lite"/>
    </source>
</evidence>
<organism evidence="2">
    <name type="scientific">uncultured alpha proteobacterium HF0130_06E21</name>
    <dbReference type="NCBI Taxonomy" id="710808"/>
    <lineage>
        <taxon>Bacteria</taxon>
        <taxon>Pseudomonadati</taxon>
        <taxon>Pseudomonadota</taxon>
        <taxon>Alphaproteobacteria</taxon>
        <taxon>environmental samples</taxon>
    </lineage>
</organism>
<protein>
    <submittedName>
        <fullName evidence="2">Uncharacterized protein</fullName>
    </submittedName>
</protein>
<feature type="compositionally biased region" description="Polar residues" evidence="1">
    <location>
        <begin position="11"/>
        <end position="22"/>
    </location>
</feature>
<feature type="compositionally biased region" description="Gly residues" evidence="1">
    <location>
        <begin position="40"/>
        <end position="50"/>
    </location>
</feature>
<evidence type="ECO:0000313" key="2">
    <source>
        <dbReference type="EMBL" id="ADI17564.1"/>
    </source>
</evidence>
<dbReference type="AntiFam" id="ANF00014">
    <property type="entry name" value="tRNA translation"/>
</dbReference>
<reference evidence="2" key="1">
    <citation type="journal article" date="2011" name="Environ. Microbiol.">
        <title>Time-series analyses of Monterey Bay coastal microbial picoplankton using a 'genome proxy' microarray.</title>
        <authorList>
            <person name="Rich V.I."/>
            <person name="Pham V.D."/>
            <person name="Eppley J."/>
            <person name="Shi Y."/>
            <person name="DeLong E.F."/>
        </authorList>
    </citation>
    <scope>NUCLEOTIDE SEQUENCE</scope>
</reference>
<proteinExistence type="predicted"/>
<name>E0XT23_9PROT</name>
<dbReference type="AlphaFoldDB" id="E0XT23"/>